<dbReference type="SUPFAM" id="SSF144091">
    <property type="entry name" value="Rhomboid-like"/>
    <property type="match status" value="1"/>
</dbReference>
<accession>A0AAV9INB9</accession>
<keyword evidence="5 7" id="KW-1133">Transmembrane helix</keyword>
<evidence type="ECO:0000256" key="1">
    <source>
        <dbReference type="ARBA" id="ARBA00004477"/>
    </source>
</evidence>
<comment type="subcellular location">
    <subcellularLocation>
        <location evidence="1 7">Endoplasmic reticulum membrane</location>
        <topology evidence="1 7">Multi-pass membrane protein</topology>
    </subcellularLocation>
</comment>
<keyword evidence="6 7" id="KW-0472">Membrane</keyword>
<evidence type="ECO:0000256" key="5">
    <source>
        <dbReference type="ARBA" id="ARBA00022989"/>
    </source>
</evidence>
<keyword evidence="4 7" id="KW-0256">Endoplasmic reticulum</keyword>
<evidence type="ECO:0000313" key="8">
    <source>
        <dbReference type="EMBL" id="KAK4528963.1"/>
    </source>
</evidence>
<dbReference type="InterPro" id="IPR007599">
    <property type="entry name" value="DER1"/>
</dbReference>
<comment type="function">
    <text evidence="7">May be involved in the degradation of misfolded endoplasmic reticulum (ER) luminal proteins.</text>
</comment>
<feature type="transmembrane region" description="Helical" evidence="7">
    <location>
        <begin position="95"/>
        <end position="119"/>
    </location>
</feature>
<organism evidence="8 9">
    <name type="scientific">Galdieria yellowstonensis</name>
    <dbReference type="NCBI Taxonomy" id="3028027"/>
    <lineage>
        <taxon>Eukaryota</taxon>
        <taxon>Rhodophyta</taxon>
        <taxon>Bangiophyceae</taxon>
        <taxon>Galdieriales</taxon>
        <taxon>Galdieriaceae</taxon>
        <taxon>Galdieria</taxon>
    </lineage>
</organism>
<evidence type="ECO:0000313" key="9">
    <source>
        <dbReference type="Proteomes" id="UP001300502"/>
    </source>
</evidence>
<protein>
    <recommendedName>
        <fullName evidence="7">Derlin</fullName>
    </recommendedName>
</protein>
<feature type="transmembrane region" description="Helical" evidence="7">
    <location>
        <begin position="55"/>
        <end position="75"/>
    </location>
</feature>
<dbReference type="GO" id="GO:0005789">
    <property type="term" value="C:endoplasmic reticulum membrane"/>
    <property type="evidence" value="ECO:0007669"/>
    <property type="project" value="UniProtKB-SubCell"/>
</dbReference>
<dbReference type="PANTHER" id="PTHR11009">
    <property type="entry name" value="DER1-LIKE PROTEIN, DERLIN"/>
    <property type="match status" value="1"/>
</dbReference>
<name>A0AAV9INB9_9RHOD</name>
<feature type="transmembrane region" description="Helical" evidence="7">
    <location>
        <begin position="139"/>
        <end position="160"/>
    </location>
</feature>
<evidence type="ECO:0000256" key="4">
    <source>
        <dbReference type="ARBA" id="ARBA00022824"/>
    </source>
</evidence>
<proteinExistence type="inferred from homology"/>
<dbReference type="Pfam" id="PF04511">
    <property type="entry name" value="DER1"/>
    <property type="match status" value="1"/>
</dbReference>
<comment type="similarity">
    <text evidence="2 7">Belongs to the derlin family.</text>
</comment>
<gene>
    <name evidence="8" type="ORF">GAYE_SCF68G6912</name>
</gene>
<evidence type="ECO:0000256" key="2">
    <source>
        <dbReference type="ARBA" id="ARBA00008917"/>
    </source>
</evidence>
<reference evidence="8 9" key="1">
    <citation type="submission" date="2022-07" db="EMBL/GenBank/DDBJ databases">
        <title>Genome-wide signatures of adaptation to extreme environments.</title>
        <authorList>
            <person name="Cho C.H."/>
            <person name="Yoon H.S."/>
        </authorList>
    </citation>
    <scope>NUCLEOTIDE SEQUENCE [LARGE SCALE GENOMIC DNA]</scope>
    <source>
        <strain evidence="8 9">108.79 E11</strain>
    </source>
</reference>
<keyword evidence="3 7" id="KW-0812">Transmembrane</keyword>
<dbReference type="InterPro" id="IPR035952">
    <property type="entry name" value="Rhomboid-like_sf"/>
</dbReference>
<evidence type="ECO:0000256" key="7">
    <source>
        <dbReference type="RuleBase" id="RU363059"/>
    </source>
</evidence>
<evidence type="ECO:0000256" key="3">
    <source>
        <dbReference type="ARBA" id="ARBA00022692"/>
    </source>
</evidence>
<feature type="transmembrane region" description="Helical" evidence="7">
    <location>
        <begin position="16"/>
        <end position="35"/>
    </location>
</feature>
<dbReference type="GO" id="GO:0006950">
    <property type="term" value="P:response to stress"/>
    <property type="evidence" value="ECO:0007669"/>
    <property type="project" value="UniProtKB-ARBA"/>
</dbReference>
<dbReference type="AlphaFoldDB" id="A0AAV9INB9"/>
<keyword evidence="9" id="KW-1185">Reference proteome</keyword>
<comment type="caution">
    <text evidence="8">The sequence shown here is derived from an EMBL/GenBank/DDBJ whole genome shotgun (WGS) entry which is preliminary data.</text>
</comment>
<dbReference type="Proteomes" id="UP001300502">
    <property type="component" value="Unassembled WGS sequence"/>
</dbReference>
<evidence type="ECO:0000256" key="6">
    <source>
        <dbReference type="ARBA" id="ARBA00023136"/>
    </source>
</evidence>
<dbReference type="EMBL" id="JANCYU010000073">
    <property type="protein sequence ID" value="KAK4528963.1"/>
    <property type="molecule type" value="Genomic_DNA"/>
</dbReference>
<sequence length="278" mass="32818">MSSLWEDWWIHTPPVTRAYVTLSSTVTILCALDVLSPMKLYYSWEGVKRLQLWRIFTNFFYFGPFGMDFLFHMFFLYRYCKLLELNTFRGRSADFVFMLLIGGILLIMLSFFTPTIKFLGPSLMFMMVYVWARRNEHQLLNFLGLFNFRAPYLPWIFLGFSCMLGTSPVTDILGVVAGHCYYYFEDVYPQLYGGSRVWKTPALLYWVFGEWNNHPLQETQAAAWRMEREWNNNNNNDLMILGGEENGVGWLYWTIVVIDGERKKKVAAIFHFRALMNA</sequence>